<accession>A0A926P108</accession>
<evidence type="ECO:0000259" key="1">
    <source>
        <dbReference type="Pfam" id="PF12762"/>
    </source>
</evidence>
<organism evidence="2 3">
    <name type="scientific">Roseibium aggregatum</name>
    <dbReference type="NCBI Taxonomy" id="187304"/>
    <lineage>
        <taxon>Bacteria</taxon>
        <taxon>Pseudomonadati</taxon>
        <taxon>Pseudomonadota</taxon>
        <taxon>Alphaproteobacteria</taxon>
        <taxon>Hyphomicrobiales</taxon>
        <taxon>Stappiaceae</taxon>
        <taxon>Roseibium</taxon>
    </lineage>
</organism>
<dbReference type="Proteomes" id="UP000598467">
    <property type="component" value="Unassembled WGS sequence"/>
</dbReference>
<sequence length="46" mass="5391">MTRSRTARRRTFAGNLHFNTVEGIAALLKRTQLGVYHQLSKRHLQR</sequence>
<gene>
    <name evidence="2" type="ORF">HK439_01085</name>
</gene>
<comment type="caution">
    <text evidence="2">The sequence shown here is derived from an EMBL/GenBank/DDBJ whole genome shotgun (WGS) entry which is preliminary data.</text>
</comment>
<evidence type="ECO:0000313" key="2">
    <source>
        <dbReference type="EMBL" id="MBD1544841.1"/>
    </source>
</evidence>
<name>A0A926P108_9HYPH</name>
<feature type="domain" description="ISXO2-like transposase" evidence="1">
    <location>
        <begin position="9"/>
        <end position="46"/>
    </location>
</feature>
<dbReference type="Pfam" id="PF12762">
    <property type="entry name" value="DDE_Tnp_IS1595"/>
    <property type="match status" value="1"/>
</dbReference>
<dbReference type="AlphaFoldDB" id="A0A926P108"/>
<evidence type="ECO:0000313" key="3">
    <source>
        <dbReference type="Proteomes" id="UP000598467"/>
    </source>
</evidence>
<proteinExistence type="predicted"/>
<dbReference type="InterPro" id="IPR024445">
    <property type="entry name" value="Tnp_ISXO2-like"/>
</dbReference>
<protein>
    <recommendedName>
        <fullName evidence="1">ISXO2-like transposase domain-containing protein</fullName>
    </recommendedName>
</protein>
<reference evidence="2" key="1">
    <citation type="submission" date="2020-05" db="EMBL/GenBank/DDBJ databases">
        <title>Identification of trans-AT polyketide cluster in two marine bacteria, producers of a novel glutaramide-containing polyketide sesbanimide D and analogs.</title>
        <authorList>
            <person name="Kacar D."/>
            <person name="Rodriguez P."/>
            <person name="Canedo L."/>
            <person name="Gonzalez E."/>
            <person name="Galan B."/>
            <person name="De La Calle F."/>
            <person name="Garcia J.L."/>
        </authorList>
    </citation>
    <scope>NUCLEOTIDE SEQUENCE</scope>
    <source>
        <strain evidence="2">PHM038</strain>
    </source>
</reference>
<dbReference type="EMBL" id="JABFCZ010000001">
    <property type="protein sequence ID" value="MBD1544841.1"/>
    <property type="molecule type" value="Genomic_DNA"/>
</dbReference>